<protein>
    <recommendedName>
        <fullName evidence="4">Secreted protein</fullName>
    </recommendedName>
</protein>
<organism evidence="2 3">
    <name type="scientific">Drosophila guanche</name>
    <name type="common">Fruit fly</name>
    <dbReference type="NCBI Taxonomy" id="7266"/>
    <lineage>
        <taxon>Eukaryota</taxon>
        <taxon>Metazoa</taxon>
        <taxon>Ecdysozoa</taxon>
        <taxon>Arthropoda</taxon>
        <taxon>Hexapoda</taxon>
        <taxon>Insecta</taxon>
        <taxon>Pterygota</taxon>
        <taxon>Neoptera</taxon>
        <taxon>Endopterygota</taxon>
        <taxon>Diptera</taxon>
        <taxon>Brachycera</taxon>
        <taxon>Muscomorpha</taxon>
        <taxon>Ephydroidea</taxon>
        <taxon>Drosophilidae</taxon>
        <taxon>Drosophila</taxon>
        <taxon>Sophophora</taxon>
    </lineage>
</organism>
<sequence>MKVITVCLLVLVSASCLLTTHANAVGPSDNFDYDFEIEQLLSELEGDFDYMGVAEQGFIRSCRSILVKALKGIRGTNCILKETLAVLTACTTYVDAIDSCGVAVPKDVARVVNTVKSMITICNNIIHLHSNLCAADDTTTNGTGKTTGKCFAKVFFSTMSLVRKLNVTLKLIAKLPADTSSCFMGATNTVKDACNAFLPNIDVCIASM</sequence>
<evidence type="ECO:0000313" key="2">
    <source>
        <dbReference type="EMBL" id="SPP77970.1"/>
    </source>
</evidence>
<evidence type="ECO:0000256" key="1">
    <source>
        <dbReference type="SAM" id="SignalP"/>
    </source>
</evidence>
<dbReference type="Proteomes" id="UP000268350">
    <property type="component" value="Unassembled WGS sequence"/>
</dbReference>
<gene>
    <name evidence="2" type="ORF">DGUA_6G010533</name>
</gene>
<feature type="chain" id="PRO_5017306817" description="Secreted protein" evidence="1">
    <location>
        <begin position="23"/>
        <end position="208"/>
    </location>
</feature>
<name>A0A3B0JR88_DROGU</name>
<dbReference type="PROSITE" id="PS51257">
    <property type="entry name" value="PROKAR_LIPOPROTEIN"/>
    <property type="match status" value="1"/>
</dbReference>
<dbReference type="AlphaFoldDB" id="A0A3B0JR88"/>
<evidence type="ECO:0008006" key="4">
    <source>
        <dbReference type="Google" id="ProtNLM"/>
    </source>
</evidence>
<dbReference type="OrthoDB" id="7866492at2759"/>
<dbReference type="EMBL" id="OUUW01000003">
    <property type="protein sequence ID" value="SPP77970.1"/>
    <property type="molecule type" value="Genomic_DNA"/>
</dbReference>
<accession>A0A3B0JR88</accession>
<feature type="signal peptide" evidence="1">
    <location>
        <begin position="1"/>
        <end position="22"/>
    </location>
</feature>
<evidence type="ECO:0000313" key="3">
    <source>
        <dbReference type="Proteomes" id="UP000268350"/>
    </source>
</evidence>
<dbReference type="OMA" id="IDSCGVA"/>
<keyword evidence="3" id="KW-1185">Reference proteome</keyword>
<reference evidence="3" key="1">
    <citation type="submission" date="2018-01" db="EMBL/GenBank/DDBJ databases">
        <authorList>
            <person name="Alioto T."/>
            <person name="Alioto T."/>
        </authorList>
    </citation>
    <scope>NUCLEOTIDE SEQUENCE [LARGE SCALE GENOMIC DNA]</scope>
</reference>
<proteinExistence type="predicted"/>
<keyword evidence="1" id="KW-0732">Signal</keyword>